<name>A0A5B0RVW2_PUCGR</name>
<evidence type="ECO:0000313" key="2">
    <source>
        <dbReference type="Proteomes" id="UP000325313"/>
    </source>
</evidence>
<proteinExistence type="predicted"/>
<dbReference type="EMBL" id="VDEP01000128">
    <property type="protein sequence ID" value="KAA1129777.1"/>
    <property type="molecule type" value="Genomic_DNA"/>
</dbReference>
<gene>
    <name evidence="1" type="ORF">PGTUg99_000200</name>
</gene>
<evidence type="ECO:0000313" key="1">
    <source>
        <dbReference type="EMBL" id="KAA1129777.1"/>
    </source>
</evidence>
<dbReference type="Proteomes" id="UP000325313">
    <property type="component" value="Unassembled WGS sequence"/>
</dbReference>
<comment type="caution">
    <text evidence="1">The sequence shown here is derived from an EMBL/GenBank/DDBJ whole genome shotgun (WGS) entry which is preliminary data.</text>
</comment>
<dbReference type="AlphaFoldDB" id="A0A5B0RVW2"/>
<organism evidence="1 2">
    <name type="scientific">Puccinia graminis f. sp. tritici</name>
    <dbReference type="NCBI Taxonomy" id="56615"/>
    <lineage>
        <taxon>Eukaryota</taxon>
        <taxon>Fungi</taxon>
        <taxon>Dikarya</taxon>
        <taxon>Basidiomycota</taxon>
        <taxon>Pucciniomycotina</taxon>
        <taxon>Pucciniomycetes</taxon>
        <taxon>Pucciniales</taxon>
        <taxon>Pucciniaceae</taxon>
        <taxon>Puccinia</taxon>
    </lineage>
</organism>
<sequence length="199" mass="22180">MPDGPKGQHLTWVGKQSDRGEISSHIILRSKTRSSSCIYIMERELVAKTLPVFLHPTFAKHMVVQADSLLVISTTTCDPMAQRSSVGRGFLHSAEIFGHIREMSSASSLVQSTASTGQWWLCLDMRKRMPRIVAWAVAFFSGSFHKDNVPYKLSSPHSNTQQSLYMLCTSELNYSGISDKLFLLSAQCNSSSSRTSREC</sequence>
<accession>A0A5B0RVW2</accession>
<reference evidence="1 2" key="1">
    <citation type="submission" date="2019-05" db="EMBL/GenBank/DDBJ databases">
        <title>Emergence of the Ug99 lineage of the wheat stem rust pathogen through somatic hybridization.</title>
        <authorList>
            <person name="Li F."/>
            <person name="Upadhyaya N.M."/>
            <person name="Sperschneider J."/>
            <person name="Matny O."/>
            <person name="Nguyen-Phuc H."/>
            <person name="Mago R."/>
            <person name="Raley C."/>
            <person name="Miller M.E."/>
            <person name="Silverstein K.A.T."/>
            <person name="Henningsen E."/>
            <person name="Hirsch C.D."/>
            <person name="Visser B."/>
            <person name="Pretorius Z.A."/>
            <person name="Steffenson B.J."/>
            <person name="Schwessinger B."/>
            <person name="Dodds P.N."/>
            <person name="Figueroa M."/>
        </authorList>
    </citation>
    <scope>NUCLEOTIDE SEQUENCE [LARGE SCALE GENOMIC DNA]</scope>
    <source>
        <strain evidence="1 2">Ug99</strain>
    </source>
</reference>
<protein>
    <submittedName>
        <fullName evidence="1">Uncharacterized protein</fullName>
    </submittedName>
</protein>